<dbReference type="GO" id="GO:0003700">
    <property type="term" value="F:DNA-binding transcription factor activity"/>
    <property type="evidence" value="ECO:0007669"/>
    <property type="project" value="InterPro"/>
</dbReference>
<dbReference type="InterPro" id="IPR039422">
    <property type="entry name" value="MarR/SlyA-like"/>
</dbReference>
<dbReference type="Pfam" id="PF01047">
    <property type="entry name" value="MarR"/>
    <property type="match status" value="1"/>
</dbReference>
<evidence type="ECO:0000313" key="3">
    <source>
        <dbReference type="Proteomes" id="UP000199361"/>
    </source>
</evidence>
<dbReference type="SMART" id="SM00347">
    <property type="entry name" value="HTH_MARR"/>
    <property type="match status" value="1"/>
</dbReference>
<dbReference type="InterPro" id="IPR036390">
    <property type="entry name" value="WH_DNA-bd_sf"/>
</dbReference>
<dbReference type="SUPFAM" id="SSF46785">
    <property type="entry name" value="Winged helix' DNA-binding domain"/>
    <property type="match status" value="1"/>
</dbReference>
<dbReference type="InterPro" id="IPR036388">
    <property type="entry name" value="WH-like_DNA-bd_sf"/>
</dbReference>
<dbReference type="AlphaFoldDB" id="A0A1I0LJJ4"/>
<keyword evidence="2" id="KW-0238">DNA-binding</keyword>
<dbReference type="OrthoDB" id="9804055at2"/>
<dbReference type="GO" id="GO:0006950">
    <property type="term" value="P:response to stress"/>
    <property type="evidence" value="ECO:0007669"/>
    <property type="project" value="TreeGrafter"/>
</dbReference>
<organism evidence="2 3">
    <name type="scientific">Nonomuraea wenchangensis</name>
    <dbReference type="NCBI Taxonomy" id="568860"/>
    <lineage>
        <taxon>Bacteria</taxon>
        <taxon>Bacillati</taxon>
        <taxon>Actinomycetota</taxon>
        <taxon>Actinomycetes</taxon>
        <taxon>Streptosporangiales</taxon>
        <taxon>Streptosporangiaceae</taxon>
        <taxon>Nonomuraea</taxon>
    </lineage>
</organism>
<dbReference type="EMBL" id="FOHX01000018">
    <property type="protein sequence ID" value="SEU40455.1"/>
    <property type="molecule type" value="Genomic_DNA"/>
</dbReference>
<name>A0A1I0LJJ4_9ACTN</name>
<sequence>MATSVTPPSLPGSAGSAGLVLADTVARLRRAMRRAARAADPDCRLTVAQLEVLSCLAAASGARPSQLARHLRLSPNSVTTLVNALYARGLVSRSRTADDARAFALSLTADGQSALARWRRTNAILVHTALTGLEEHHQRVLAEAIPALDVLTQAIDALADAPPHIEEADDDSTVAAGR</sequence>
<protein>
    <submittedName>
        <fullName evidence="2">DNA-binding transcriptional regulator, MarR family</fullName>
    </submittedName>
</protein>
<dbReference type="InterPro" id="IPR000835">
    <property type="entry name" value="HTH_MarR-typ"/>
</dbReference>
<proteinExistence type="predicted"/>
<gene>
    <name evidence="2" type="ORF">SAMN05421811_11835</name>
</gene>
<dbReference type="RefSeq" id="WP_091091707.1">
    <property type="nucleotide sequence ID" value="NZ_FOHX01000018.1"/>
</dbReference>
<dbReference type="Proteomes" id="UP000199361">
    <property type="component" value="Unassembled WGS sequence"/>
</dbReference>
<dbReference type="PROSITE" id="PS50995">
    <property type="entry name" value="HTH_MARR_2"/>
    <property type="match status" value="1"/>
</dbReference>
<feature type="domain" description="HTH marR-type" evidence="1">
    <location>
        <begin position="18"/>
        <end position="160"/>
    </location>
</feature>
<dbReference type="STRING" id="568860.SAMN05421811_11835"/>
<dbReference type="PANTHER" id="PTHR33164">
    <property type="entry name" value="TRANSCRIPTIONAL REGULATOR, MARR FAMILY"/>
    <property type="match status" value="1"/>
</dbReference>
<dbReference type="PANTHER" id="PTHR33164:SF103">
    <property type="entry name" value="REGULATORY PROTEIN MARR"/>
    <property type="match status" value="1"/>
</dbReference>
<evidence type="ECO:0000259" key="1">
    <source>
        <dbReference type="PROSITE" id="PS50995"/>
    </source>
</evidence>
<dbReference type="GO" id="GO:0003677">
    <property type="term" value="F:DNA binding"/>
    <property type="evidence" value="ECO:0007669"/>
    <property type="project" value="UniProtKB-KW"/>
</dbReference>
<dbReference type="PRINTS" id="PR00598">
    <property type="entry name" value="HTHMARR"/>
</dbReference>
<accession>A0A1I0LJJ4</accession>
<reference evidence="2 3" key="1">
    <citation type="submission" date="2016-10" db="EMBL/GenBank/DDBJ databases">
        <authorList>
            <person name="de Groot N.N."/>
        </authorList>
    </citation>
    <scope>NUCLEOTIDE SEQUENCE [LARGE SCALE GENOMIC DNA]</scope>
    <source>
        <strain evidence="2 3">CGMCC 4.5598</strain>
    </source>
</reference>
<evidence type="ECO:0000313" key="2">
    <source>
        <dbReference type="EMBL" id="SEU40455.1"/>
    </source>
</evidence>
<dbReference type="Gene3D" id="1.10.10.10">
    <property type="entry name" value="Winged helix-like DNA-binding domain superfamily/Winged helix DNA-binding domain"/>
    <property type="match status" value="1"/>
</dbReference>
<keyword evidence="3" id="KW-1185">Reference proteome</keyword>